<keyword evidence="1" id="KW-0175">Coiled coil</keyword>
<reference evidence="2" key="1">
    <citation type="submission" date="2021-01" db="EMBL/GenBank/DDBJ databases">
        <authorList>
            <consortium name="Genoscope - CEA"/>
            <person name="William W."/>
        </authorList>
    </citation>
    <scope>NUCLEOTIDE SEQUENCE</scope>
</reference>
<evidence type="ECO:0000313" key="2">
    <source>
        <dbReference type="EMBL" id="CAD8050888.1"/>
    </source>
</evidence>
<dbReference type="EMBL" id="CAJJDN010000005">
    <property type="protein sequence ID" value="CAD8050888.1"/>
    <property type="molecule type" value="Genomic_DNA"/>
</dbReference>
<name>A0A8S1K668_9CILI</name>
<proteinExistence type="predicted"/>
<protein>
    <submittedName>
        <fullName evidence="2">Uncharacterized protein</fullName>
    </submittedName>
</protein>
<dbReference type="OrthoDB" id="301525at2759"/>
<evidence type="ECO:0000256" key="1">
    <source>
        <dbReference type="SAM" id="Coils"/>
    </source>
</evidence>
<comment type="caution">
    <text evidence="2">The sequence shown here is derived from an EMBL/GenBank/DDBJ whole genome shotgun (WGS) entry which is preliminary data.</text>
</comment>
<accession>A0A8S1K668</accession>
<dbReference type="AlphaFoldDB" id="A0A8S1K668"/>
<evidence type="ECO:0000313" key="3">
    <source>
        <dbReference type="Proteomes" id="UP000692954"/>
    </source>
</evidence>
<organism evidence="2 3">
    <name type="scientific">Paramecium sonneborni</name>
    <dbReference type="NCBI Taxonomy" id="65129"/>
    <lineage>
        <taxon>Eukaryota</taxon>
        <taxon>Sar</taxon>
        <taxon>Alveolata</taxon>
        <taxon>Ciliophora</taxon>
        <taxon>Intramacronucleata</taxon>
        <taxon>Oligohymenophorea</taxon>
        <taxon>Peniculida</taxon>
        <taxon>Parameciidae</taxon>
        <taxon>Paramecium</taxon>
    </lineage>
</organism>
<gene>
    <name evidence="2" type="ORF">PSON_ATCC_30995.1.T0050244</name>
</gene>
<feature type="coiled-coil region" evidence="1">
    <location>
        <begin position="107"/>
        <end position="138"/>
    </location>
</feature>
<sequence length="383" mass="46022">MLLTSENIEFYSQRRKQYTQDFLKSTNQFKPKLEQLKRRLIAQKQMIDTPIKISSTTQKGKKISRVLLSLSKSKEVQNKIDKEMNRCSYQYEFEEPLNCKFNYSQTCKNIQQSMMTLMENIKEQIKEKHQELKMNTDNSNQYQKREQLEKIKLKSSTYSKIIEKLQQMHIQKQQLVTNEKQSFQNLEKLSFQNLVKFDKIEEQDQICKYSEKPITTRRTLESQMQFEEDKRIQKTLNNSQIDQEPTKNLRSQNLDQIIRKNYKKMGLLNRKQESMMDLKNIINNQRTTTQENIYQQNDVRQQYSKHKINQNKRFSLTILSSQCNSSNLNPIFDEQNGIITCVSSKTKRYKSLEPKTHEKQKISLKKYHEDQQIFQAHKFFQKI</sequence>
<keyword evidence="3" id="KW-1185">Reference proteome</keyword>
<dbReference type="Proteomes" id="UP000692954">
    <property type="component" value="Unassembled WGS sequence"/>
</dbReference>